<accession>I7C175</accession>
<feature type="region of interest" description="Disordered" evidence="1">
    <location>
        <begin position="1"/>
        <end position="48"/>
    </location>
</feature>
<evidence type="ECO:0000313" key="3">
    <source>
        <dbReference type="Proteomes" id="UP000006503"/>
    </source>
</evidence>
<protein>
    <submittedName>
        <fullName evidence="2">Uncharacterized protein</fullName>
    </submittedName>
</protein>
<sequence>MRLNSISHGQVDPRQGCIAHLPAAQAPPHPTPASPPPPPPNAAADAGKRRCCNATLL</sequence>
<evidence type="ECO:0000313" key="2">
    <source>
        <dbReference type="EMBL" id="AFO50157.1"/>
    </source>
</evidence>
<dbReference type="Proteomes" id="UP000006503">
    <property type="component" value="Chromosome"/>
</dbReference>
<feature type="compositionally biased region" description="Pro residues" evidence="1">
    <location>
        <begin position="25"/>
        <end position="41"/>
    </location>
</feature>
<dbReference type="HOGENOM" id="CLU_2993332_0_0_6"/>
<proteinExistence type="predicted"/>
<dbReference type="KEGG" id="ppx:T1E_4328"/>
<name>I7C175_PSEPT</name>
<dbReference type="EMBL" id="CP003734">
    <property type="protein sequence ID" value="AFO50157.1"/>
    <property type="molecule type" value="Genomic_DNA"/>
</dbReference>
<gene>
    <name evidence="2" type="ordered locus">T1E_4328</name>
</gene>
<organism evidence="2 3">
    <name type="scientific">Pseudomonas putida (strain DOT-T1E)</name>
    <dbReference type="NCBI Taxonomy" id="1196325"/>
    <lineage>
        <taxon>Bacteria</taxon>
        <taxon>Pseudomonadati</taxon>
        <taxon>Pseudomonadota</taxon>
        <taxon>Gammaproteobacteria</taxon>
        <taxon>Pseudomonadales</taxon>
        <taxon>Pseudomonadaceae</taxon>
        <taxon>Pseudomonas</taxon>
    </lineage>
</organism>
<reference evidence="3" key="1">
    <citation type="journal article" date="2013" name="Microb. Biotechnol.">
        <title>Metabolic potential of the organic-solvent tolerant Pseudomonas putida DOT-T1E deduced from its annotated genome.</title>
        <authorList>
            <person name="Udaondo Z."/>
            <person name="Molina L."/>
            <person name="Daniels C."/>
            <person name="Gomez M.J."/>
            <person name="Molina-Henares M.A."/>
            <person name="Matilla M.A."/>
            <person name="Roca A."/>
            <person name="Fernandez M."/>
            <person name="Duque E."/>
            <person name="Segura A."/>
            <person name="Ramos J.L."/>
        </authorList>
    </citation>
    <scope>NUCLEOTIDE SEQUENCE [LARGE SCALE GENOMIC DNA]</scope>
    <source>
        <strain evidence="3">DOT-T1E</strain>
    </source>
</reference>
<evidence type="ECO:0000256" key="1">
    <source>
        <dbReference type="SAM" id="MobiDB-lite"/>
    </source>
</evidence>
<dbReference type="AlphaFoldDB" id="I7C175"/>